<sequence>MAMAIGRALSAYSVNLLILCCVVAYDESNDRTFCCKTL</sequence>
<proteinExistence type="predicted"/>
<feature type="signal peptide" evidence="1">
    <location>
        <begin position="1"/>
        <end position="24"/>
    </location>
</feature>
<dbReference type="Gramene" id="TKW25445">
    <property type="protein sequence ID" value="TKW25445"/>
    <property type="gene ID" value="SEVIR_3G120250v2"/>
</dbReference>
<evidence type="ECO:0000313" key="2">
    <source>
        <dbReference type="EMBL" id="TKW25445.1"/>
    </source>
</evidence>
<dbReference type="Gramene" id="TKW25444">
    <property type="protein sequence ID" value="TKW25444"/>
    <property type="gene ID" value="SEVIR_3G120250v2"/>
</dbReference>
<dbReference type="EMBL" id="CM016554">
    <property type="protein sequence ID" value="TKW25444.1"/>
    <property type="molecule type" value="Genomic_DNA"/>
</dbReference>
<keyword evidence="3" id="KW-1185">Reference proteome</keyword>
<feature type="chain" id="PRO_5036124557" evidence="1">
    <location>
        <begin position="25"/>
        <end position="38"/>
    </location>
</feature>
<dbReference type="EMBL" id="CM016554">
    <property type="protein sequence ID" value="TKW25446.1"/>
    <property type="molecule type" value="Genomic_DNA"/>
</dbReference>
<dbReference type="Gramene" id="TKW25446">
    <property type="protein sequence ID" value="TKW25446"/>
    <property type="gene ID" value="SEVIR_3G120250v2"/>
</dbReference>
<gene>
    <name evidence="2" type="ORF">SEVIR_3G120250v2</name>
</gene>
<keyword evidence="1" id="KW-0732">Signal</keyword>
<organism evidence="2 3">
    <name type="scientific">Setaria viridis</name>
    <name type="common">Green bristlegrass</name>
    <name type="synonym">Setaria italica subsp. viridis</name>
    <dbReference type="NCBI Taxonomy" id="4556"/>
    <lineage>
        <taxon>Eukaryota</taxon>
        <taxon>Viridiplantae</taxon>
        <taxon>Streptophyta</taxon>
        <taxon>Embryophyta</taxon>
        <taxon>Tracheophyta</taxon>
        <taxon>Spermatophyta</taxon>
        <taxon>Magnoliopsida</taxon>
        <taxon>Liliopsida</taxon>
        <taxon>Poales</taxon>
        <taxon>Poaceae</taxon>
        <taxon>PACMAD clade</taxon>
        <taxon>Panicoideae</taxon>
        <taxon>Panicodae</taxon>
        <taxon>Paniceae</taxon>
        <taxon>Cenchrinae</taxon>
        <taxon>Setaria</taxon>
    </lineage>
</organism>
<dbReference type="EMBL" id="CM016554">
    <property type="protein sequence ID" value="TKW25445.1"/>
    <property type="molecule type" value="Genomic_DNA"/>
</dbReference>
<evidence type="ECO:0000256" key="1">
    <source>
        <dbReference type="SAM" id="SignalP"/>
    </source>
</evidence>
<evidence type="ECO:0000313" key="3">
    <source>
        <dbReference type="Proteomes" id="UP000298652"/>
    </source>
</evidence>
<reference evidence="2 3" key="1">
    <citation type="submission" date="2019-03" db="EMBL/GenBank/DDBJ databases">
        <title>WGS assembly of Setaria viridis.</title>
        <authorList>
            <person name="Huang P."/>
            <person name="Jenkins J."/>
            <person name="Grimwood J."/>
            <person name="Barry K."/>
            <person name="Healey A."/>
            <person name="Mamidi S."/>
            <person name="Sreedasyam A."/>
            <person name="Shu S."/>
            <person name="Feldman M."/>
            <person name="Wu J."/>
            <person name="Yu Y."/>
            <person name="Chen C."/>
            <person name="Johnson J."/>
            <person name="Rokhsar D."/>
            <person name="Baxter I."/>
            <person name="Schmutz J."/>
            <person name="Brutnell T."/>
            <person name="Kellogg E."/>
        </authorList>
    </citation>
    <scope>NUCLEOTIDE SEQUENCE [LARGE SCALE GENOMIC DNA]</scope>
    <source>
        <strain evidence="3">cv. A10</strain>
    </source>
</reference>
<accession>A0A4U6VAG8</accession>
<dbReference type="Proteomes" id="UP000298652">
    <property type="component" value="Chromosome 3"/>
</dbReference>
<protein>
    <submittedName>
        <fullName evidence="2">Uncharacterized protein</fullName>
    </submittedName>
</protein>
<dbReference type="AlphaFoldDB" id="A0A4U6VAG8"/>
<name>A0A4U6VAG8_SETVI</name>